<dbReference type="PANTHER" id="PTHR24221">
    <property type="entry name" value="ATP-BINDING CASSETTE SUB-FAMILY B"/>
    <property type="match status" value="1"/>
</dbReference>
<accession>A0ABP9L7Z5</accession>
<proteinExistence type="predicted"/>
<feature type="domain" description="ABC transmembrane type-1" evidence="9">
    <location>
        <begin position="33"/>
        <end position="319"/>
    </location>
</feature>
<feature type="transmembrane region" description="Helical" evidence="7">
    <location>
        <begin position="36"/>
        <end position="58"/>
    </location>
</feature>
<dbReference type="InterPro" id="IPR014216">
    <property type="entry name" value="ABC_transptr_CydD"/>
</dbReference>
<evidence type="ECO:0000256" key="2">
    <source>
        <dbReference type="ARBA" id="ARBA00022692"/>
    </source>
</evidence>
<evidence type="ECO:0000256" key="5">
    <source>
        <dbReference type="ARBA" id="ARBA00022989"/>
    </source>
</evidence>
<dbReference type="PANTHER" id="PTHR24221:SF654">
    <property type="entry name" value="ATP-BINDING CASSETTE SUB-FAMILY B MEMBER 6"/>
    <property type="match status" value="1"/>
</dbReference>
<gene>
    <name evidence="10" type="primary">cydD</name>
    <name evidence="10" type="ORF">GCM10023209_13790</name>
</gene>
<dbReference type="InterPro" id="IPR036640">
    <property type="entry name" value="ABC1_TM_sf"/>
</dbReference>
<dbReference type="Gene3D" id="3.40.50.300">
    <property type="entry name" value="P-loop containing nucleotide triphosphate hydrolases"/>
    <property type="match status" value="1"/>
</dbReference>
<keyword evidence="4" id="KW-0067">ATP-binding</keyword>
<keyword evidence="6 7" id="KW-0472">Membrane</keyword>
<dbReference type="CDD" id="cd18584">
    <property type="entry name" value="ABC_6TM_AarD_CydD"/>
    <property type="match status" value="1"/>
</dbReference>
<dbReference type="InterPro" id="IPR003439">
    <property type="entry name" value="ABC_transporter-like_ATP-bd"/>
</dbReference>
<dbReference type="PROSITE" id="PS50929">
    <property type="entry name" value="ABC_TM1F"/>
    <property type="match status" value="1"/>
</dbReference>
<evidence type="ECO:0000256" key="1">
    <source>
        <dbReference type="ARBA" id="ARBA00004651"/>
    </source>
</evidence>
<keyword evidence="2 7" id="KW-0812">Transmembrane</keyword>
<evidence type="ECO:0000313" key="10">
    <source>
        <dbReference type="EMBL" id="GAA5070764.1"/>
    </source>
</evidence>
<dbReference type="InterPro" id="IPR011527">
    <property type="entry name" value="ABC1_TM_dom"/>
</dbReference>
<dbReference type="PROSITE" id="PS00211">
    <property type="entry name" value="ABC_TRANSPORTER_1"/>
    <property type="match status" value="1"/>
</dbReference>
<comment type="subcellular location">
    <subcellularLocation>
        <location evidence="1">Cell membrane</location>
        <topology evidence="1">Multi-pass membrane protein</topology>
    </subcellularLocation>
</comment>
<feature type="transmembrane region" description="Helical" evidence="7">
    <location>
        <begin position="170"/>
        <end position="190"/>
    </location>
</feature>
<dbReference type="InterPro" id="IPR017871">
    <property type="entry name" value="ABC_transporter-like_CS"/>
</dbReference>
<evidence type="ECO:0000259" key="8">
    <source>
        <dbReference type="PROSITE" id="PS50893"/>
    </source>
</evidence>
<feature type="transmembrane region" description="Helical" evidence="7">
    <location>
        <begin position="248"/>
        <end position="275"/>
    </location>
</feature>
<name>A0ABP9L7Z5_9RHOB</name>
<sequence>MRFLKRPTPDLATQRLTRALAPEAARIRRAAQLTTIAALLWPAMAALVALSFGALVTGTATTAQILWASAAFLAIGALRTGLSVRASALLDRSADVVLAAERAALLTTQERLSPRAEGRANSAAVAALLVDKLPHLRPYIMRARPAAMRAAIVPLVLLALSATMSWTVALILLVAGPLIPVFMALVGLAAREASEKQMDEIGTLSTLLSERLGALLDIRLLDARPRMLQDFEDRAESLRERTMAVLRVAFLSSTVLELFSAIGVAMVAVYVGFALLGELGFGAYATPLTLTEGVFLLMLAPEFFQPLRDLAASWHDKAAALAVARDLTGIEAGDDSTILGDGAAATPLPGATPIRLRGLSLGAMRFPDLDIAPGASVAFTGPSGSGKSTLIALIGGLVAPDAGQVLIGEKPVGPETADAWRARIAWVPQSPHFLRGPLRDTLTLGLPEADADSIARGLALASAEDVVARLPQGLETPLGESGAGVSGGEARRLMLARAALSGRPVILADEPTADLDAETAADITEALCALSDKGATVIVATHDAALAAAMGTRIDLGRARQESAA</sequence>
<dbReference type="InterPro" id="IPR003593">
    <property type="entry name" value="AAA+_ATPase"/>
</dbReference>
<feature type="domain" description="ABC transporter" evidence="8">
    <location>
        <begin position="348"/>
        <end position="565"/>
    </location>
</feature>
<dbReference type="Pfam" id="PF00005">
    <property type="entry name" value="ABC_tran"/>
    <property type="match status" value="1"/>
</dbReference>
<dbReference type="PROSITE" id="PS50893">
    <property type="entry name" value="ABC_TRANSPORTER_2"/>
    <property type="match status" value="1"/>
</dbReference>
<dbReference type="Gene3D" id="1.20.1560.10">
    <property type="entry name" value="ABC transporter type 1, transmembrane domain"/>
    <property type="match status" value="1"/>
</dbReference>
<evidence type="ECO:0000313" key="11">
    <source>
        <dbReference type="Proteomes" id="UP001499910"/>
    </source>
</evidence>
<evidence type="ECO:0000259" key="9">
    <source>
        <dbReference type="PROSITE" id="PS50929"/>
    </source>
</evidence>
<evidence type="ECO:0000256" key="7">
    <source>
        <dbReference type="SAM" id="Phobius"/>
    </source>
</evidence>
<keyword evidence="3" id="KW-0547">Nucleotide-binding</keyword>
<dbReference type="SMART" id="SM00382">
    <property type="entry name" value="AAA"/>
    <property type="match status" value="1"/>
</dbReference>
<evidence type="ECO:0000256" key="6">
    <source>
        <dbReference type="ARBA" id="ARBA00023136"/>
    </source>
</evidence>
<dbReference type="SUPFAM" id="SSF90123">
    <property type="entry name" value="ABC transporter transmembrane region"/>
    <property type="match status" value="1"/>
</dbReference>
<dbReference type="NCBIfam" id="TIGR02857">
    <property type="entry name" value="CydD"/>
    <property type="match status" value="1"/>
</dbReference>
<reference evidence="11" key="1">
    <citation type="journal article" date="2019" name="Int. J. Syst. Evol. Microbiol.">
        <title>The Global Catalogue of Microorganisms (GCM) 10K type strain sequencing project: providing services to taxonomists for standard genome sequencing and annotation.</title>
        <authorList>
            <consortium name="The Broad Institute Genomics Platform"/>
            <consortium name="The Broad Institute Genome Sequencing Center for Infectious Disease"/>
            <person name="Wu L."/>
            <person name="Ma J."/>
        </authorList>
    </citation>
    <scope>NUCLEOTIDE SEQUENCE [LARGE SCALE GENOMIC DNA]</scope>
    <source>
        <strain evidence="11">JCM 18015</strain>
    </source>
</reference>
<keyword evidence="5 7" id="KW-1133">Transmembrane helix</keyword>
<dbReference type="SUPFAM" id="SSF52540">
    <property type="entry name" value="P-loop containing nucleoside triphosphate hydrolases"/>
    <property type="match status" value="1"/>
</dbReference>
<dbReference type="Proteomes" id="UP001499910">
    <property type="component" value="Unassembled WGS sequence"/>
</dbReference>
<dbReference type="EMBL" id="BAABHW010000002">
    <property type="protein sequence ID" value="GAA5070764.1"/>
    <property type="molecule type" value="Genomic_DNA"/>
</dbReference>
<feature type="transmembrane region" description="Helical" evidence="7">
    <location>
        <begin position="146"/>
        <end position="164"/>
    </location>
</feature>
<protein>
    <submittedName>
        <fullName evidence="10">Thiol reductant ABC exporter subunit CydD</fullName>
    </submittedName>
</protein>
<feature type="transmembrane region" description="Helical" evidence="7">
    <location>
        <begin position="64"/>
        <end position="82"/>
    </location>
</feature>
<organism evidence="10 11">
    <name type="scientific">[Roseibacterium] beibuensis</name>
    <dbReference type="NCBI Taxonomy" id="1193142"/>
    <lineage>
        <taxon>Bacteria</taxon>
        <taxon>Pseudomonadati</taxon>
        <taxon>Pseudomonadota</taxon>
        <taxon>Alphaproteobacteria</taxon>
        <taxon>Rhodobacterales</taxon>
        <taxon>Roseobacteraceae</taxon>
        <taxon>Roseicyclus</taxon>
    </lineage>
</organism>
<keyword evidence="11" id="KW-1185">Reference proteome</keyword>
<dbReference type="InterPro" id="IPR039421">
    <property type="entry name" value="Type_1_exporter"/>
</dbReference>
<comment type="caution">
    <text evidence="10">The sequence shown here is derived from an EMBL/GenBank/DDBJ whole genome shotgun (WGS) entry which is preliminary data.</text>
</comment>
<dbReference type="InterPro" id="IPR027417">
    <property type="entry name" value="P-loop_NTPase"/>
</dbReference>
<dbReference type="Pfam" id="PF00664">
    <property type="entry name" value="ABC_membrane"/>
    <property type="match status" value="1"/>
</dbReference>
<evidence type="ECO:0000256" key="3">
    <source>
        <dbReference type="ARBA" id="ARBA00022741"/>
    </source>
</evidence>
<evidence type="ECO:0000256" key="4">
    <source>
        <dbReference type="ARBA" id="ARBA00022840"/>
    </source>
</evidence>